<dbReference type="PANTHER" id="PTHR47942:SF102">
    <property type="entry name" value="PENTATRICOPEPTIDE REPEAT-CONTAINING PROTEIN-RELATED"/>
    <property type="match status" value="1"/>
</dbReference>
<dbReference type="Proteomes" id="UP000187203">
    <property type="component" value="Unassembled WGS sequence"/>
</dbReference>
<dbReference type="Pfam" id="PF13812">
    <property type="entry name" value="PPR_3"/>
    <property type="match status" value="1"/>
</dbReference>
<feature type="repeat" description="PPR" evidence="2">
    <location>
        <begin position="161"/>
        <end position="195"/>
    </location>
</feature>
<dbReference type="AlphaFoldDB" id="A0A1R3JN31"/>
<dbReference type="PROSITE" id="PS51375">
    <property type="entry name" value="PPR"/>
    <property type="match status" value="3"/>
</dbReference>
<comment type="caution">
    <text evidence="3">The sequence shown here is derived from an EMBL/GenBank/DDBJ whole genome shotgun (WGS) entry which is preliminary data.</text>
</comment>
<evidence type="ECO:0000256" key="2">
    <source>
        <dbReference type="PROSITE-ProRule" id="PRU00708"/>
    </source>
</evidence>
<gene>
    <name evidence="3" type="ORF">COLO4_15480</name>
</gene>
<proteinExistence type="predicted"/>
<dbReference type="InterPro" id="IPR051222">
    <property type="entry name" value="PPR/CCM1_RNA-binding"/>
</dbReference>
<accession>A0A1R3JN31</accession>
<evidence type="ECO:0000256" key="1">
    <source>
        <dbReference type="ARBA" id="ARBA00022737"/>
    </source>
</evidence>
<feature type="repeat" description="PPR" evidence="2">
    <location>
        <begin position="119"/>
        <end position="155"/>
    </location>
</feature>
<dbReference type="InterPro" id="IPR011990">
    <property type="entry name" value="TPR-like_helical_dom_sf"/>
</dbReference>
<dbReference type="STRING" id="93759.A0A1R3JN31"/>
<dbReference type="InterPro" id="IPR002885">
    <property type="entry name" value="PPR_rpt"/>
</dbReference>
<name>A0A1R3JN31_9ROSI</name>
<reference evidence="4" key="1">
    <citation type="submission" date="2013-09" db="EMBL/GenBank/DDBJ databases">
        <title>Corchorus olitorius genome sequencing.</title>
        <authorList>
            <person name="Alam M."/>
            <person name="Haque M.S."/>
            <person name="Islam M.S."/>
            <person name="Emdad E.M."/>
            <person name="Islam M.M."/>
            <person name="Ahmed B."/>
            <person name="Halim A."/>
            <person name="Hossen Q.M.M."/>
            <person name="Hossain M.Z."/>
            <person name="Ahmed R."/>
            <person name="Khan M.M."/>
            <person name="Islam R."/>
            <person name="Rashid M.M."/>
            <person name="Khan S.A."/>
            <person name="Rahman M.S."/>
            <person name="Alam M."/>
            <person name="Yahiya A.S."/>
            <person name="Khan M.S."/>
            <person name="Azam M.S."/>
            <person name="Haque T."/>
            <person name="Lashkar M.Z.H."/>
            <person name="Akhand A.I."/>
            <person name="Morshed G."/>
            <person name="Roy S."/>
            <person name="Uddin K.S."/>
            <person name="Rabeya T."/>
            <person name="Hossain A.S."/>
            <person name="Chowdhury A."/>
            <person name="Snigdha A.R."/>
            <person name="Mortoza M.S."/>
            <person name="Matin S.A."/>
            <person name="Hoque S.M.E."/>
            <person name="Islam M.K."/>
            <person name="Roy D.K."/>
            <person name="Haider R."/>
            <person name="Moosa M.M."/>
            <person name="Elias S.M."/>
            <person name="Hasan A.M."/>
            <person name="Jahan S."/>
            <person name="Shafiuddin M."/>
            <person name="Mahmood N."/>
            <person name="Shommy N.S."/>
        </authorList>
    </citation>
    <scope>NUCLEOTIDE SEQUENCE [LARGE SCALE GENOMIC DNA]</scope>
    <source>
        <strain evidence="4">cv. O-4</strain>
    </source>
</reference>
<protein>
    <recommendedName>
        <fullName evidence="5">Pentacotripeptide-repeat region of PRORP domain-containing protein</fullName>
    </recommendedName>
</protein>
<sequence>MQGFSGGAAGAGVGVDLAQLQSTMHTIEVACTSIQMHINPTAGRQRYYHYHSRLNPTRRVNLSLVANARFQAAAAIRDAAIREWGFLSAEDSRNLISFCLCFVMQHASSPEGYVQAKVSSVAAQLMKRGCSLCREGKVEEAVNVLKMMKDRGLTPDAYSYDPLISAFFLATLCKNGKADQALEIFEKLTEVGCPPNVSSYNTMFSALWSSGDKVKALQMISEMLSKRMVDKGCRPNETTYILLIEGIGFAGWRVLKLWSWPMPLSEWKLFLKIHSNV</sequence>
<dbReference type="Gene3D" id="1.25.40.10">
    <property type="entry name" value="Tetratricopeptide repeat domain"/>
    <property type="match status" value="2"/>
</dbReference>
<feature type="repeat" description="PPR" evidence="2">
    <location>
        <begin position="196"/>
        <end position="230"/>
    </location>
</feature>
<organism evidence="3 4">
    <name type="scientific">Corchorus olitorius</name>
    <dbReference type="NCBI Taxonomy" id="93759"/>
    <lineage>
        <taxon>Eukaryota</taxon>
        <taxon>Viridiplantae</taxon>
        <taxon>Streptophyta</taxon>
        <taxon>Embryophyta</taxon>
        <taxon>Tracheophyta</taxon>
        <taxon>Spermatophyta</taxon>
        <taxon>Magnoliopsida</taxon>
        <taxon>eudicotyledons</taxon>
        <taxon>Gunneridae</taxon>
        <taxon>Pentapetalae</taxon>
        <taxon>rosids</taxon>
        <taxon>malvids</taxon>
        <taxon>Malvales</taxon>
        <taxon>Malvaceae</taxon>
        <taxon>Grewioideae</taxon>
        <taxon>Apeibeae</taxon>
        <taxon>Corchorus</taxon>
    </lineage>
</organism>
<evidence type="ECO:0000313" key="4">
    <source>
        <dbReference type="Proteomes" id="UP000187203"/>
    </source>
</evidence>
<dbReference type="EMBL" id="AWUE01015685">
    <property type="protein sequence ID" value="OMO96140.1"/>
    <property type="molecule type" value="Genomic_DNA"/>
</dbReference>
<dbReference type="InterPro" id="IPR011989">
    <property type="entry name" value="ARM-like"/>
</dbReference>
<keyword evidence="4" id="KW-1185">Reference proteome</keyword>
<evidence type="ECO:0000313" key="3">
    <source>
        <dbReference type="EMBL" id="OMO96140.1"/>
    </source>
</evidence>
<dbReference type="NCBIfam" id="TIGR00756">
    <property type="entry name" value="PPR"/>
    <property type="match status" value="2"/>
</dbReference>
<keyword evidence="1" id="KW-0677">Repeat</keyword>
<dbReference type="OrthoDB" id="5548448at2759"/>
<dbReference type="PANTHER" id="PTHR47942">
    <property type="entry name" value="TETRATRICOPEPTIDE REPEAT (TPR)-LIKE SUPERFAMILY PROTEIN-RELATED"/>
    <property type="match status" value="1"/>
</dbReference>
<evidence type="ECO:0008006" key="5">
    <source>
        <dbReference type="Google" id="ProtNLM"/>
    </source>
</evidence>
<dbReference type="Gene3D" id="1.25.10.10">
    <property type="entry name" value="Leucine-rich Repeat Variant"/>
    <property type="match status" value="1"/>
</dbReference>